<dbReference type="Gene3D" id="3.30.160.60">
    <property type="entry name" value="Classic Zinc Finger"/>
    <property type="match status" value="1"/>
</dbReference>
<dbReference type="STRING" id="48709.A0A1D2M662"/>
<sequence length="464" mass="52244">IIMISCLFCAEPCPTSFVVVDGKVTQVKSENEFITADNLGGSVGSESLRFGEDPPIIGEHLKVIFVLSRILGVREEKLCEFIREGEGFSYLETWVNLCNSCGESVNQCFKIIKEISRLERRLKEAKDELKGNIVGSKDARDSYSTTTQESSSDGFQPEPDLLESKIVDKRNGQLNLDSGIPDISLPDSSNVPVAISDPPVEPPQKIRKWPYSCPYCTYSSGLRHFYVRHLRLHQESSPILSSSPINKKLIPSGSSSKYSYKCEQCPFGSTSKQRWVAHLVVHAKGSGAVPCPNCEWHILPHRMARHQSKSHPTLYQRVLKKRMTVAHKLQPIQPPPLVTAPVLKTGVKKKHYYYKCDRCPFNSSCVTRFRSHEKTHELGSPAKPCSDCGVWILPGRQLAFHQTTVHHIQGNKRKKLNITKRMDDKDEKHENNDLVLDSASLSDSQPEVEFVETKIFHFGSDIDD</sequence>
<evidence type="ECO:0000256" key="2">
    <source>
        <dbReference type="ARBA" id="ARBA00022737"/>
    </source>
</evidence>
<evidence type="ECO:0000256" key="1">
    <source>
        <dbReference type="ARBA" id="ARBA00022723"/>
    </source>
</evidence>
<dbReference type="PROSITE" id="PS50157">
    <property type="entry name" value="ZINC_FINGER_C2H2_2"/>
    <property type="match status" value="1"/>
</dbReference>
<evidence type="ECO:0000256" key="4">
    <source>
        <dbReference type="ARBA" id="ARBA00022833"/>
    </source>
</evidence>
<evidence type="ECO:0000256" key="6">
    <source>
        <dbReference type="SAM" id="MobiDB-lite"/>
    </source>
</evidence>
<dbReference type="GO" id="GO:0008270">
    <property type="term" value="F:zinc ion binding"/>
    <property type="evidence" value="ECO:0007669"/>
    <property type="project" value="UniProtKB-KW"/>
</dbReference>
<organism evidence="8 9">
    <name type="scientific">Orchesella cincta</name>
    <name type="common">Springtail</name>
    <name type="synonym">Podura cincta</name>
    <dbReference type="NCBI Taxonomy" id="48709"/>
    <lineage>
        <taxon>Eukaryota</taxon>
        <taxon>Metazoa</taxon>
        <taxon>Ecdysozoa</taxon>
        <taxon>Arthropoda</taxon>
        <taxon>Hexapoda</taxon>
        <taxon>Collembola</taxon>
        <taxon>Entomobryomorpha</taxon>
        <taxon>Entomobryoidea</taxon>
        <taxon>Orchesellidae</taxon>
        <taxon>Orchesellinae</taxon>
        <taxon>Orchesella</taxon>
    </lineage>
</organism>
<dbReference type="EMBL" id="LJIJ01003587">
    <property type="protein sequence ID" value="ODM88453.1"/>
    <property type="molecule type" value="Genomic_DNA"/>
</dbReference>
<keyword evidence="9" id="KW-1185">Reference proteome</keyword>
<comment type="caution">
    <text evidence="8">The sequence shown here is derived from an EMBL/GenBank/DDBJ whole genome shotgun (WGS) entry which is preliminary data.</text>
</comment>
<feature type="region of interest" description="Disordered" evidence="6">
    <location>
        <begin position="136"/>
        <end position="159"/>
    </location>
</feature>
<reference evidence="8 9" key="1">
    <citation type="journal article" date="2016" name="Genome Biol. Evol.">
        <title>Gene Family Evolution Reflects Adaptation to Soil Environmental Stressors in the Genome of the Collembolan Orchesella cincta.</title>
        <authorList>
            <person name="Faddeeva-Vakhrusheva A."/>
            <person name="Derks M.F."/>
            <person name="Anvar S.Y."/>
            <person name="Agamennone V."/>
            <person name="Suring W."/>
            <person name="Smit S."/>
            <person name="van Straalen N.M."/>
            <person name="Roelofs D."/>
        </authorList>
    </citation>
    <scope>NUCLEOTIDE SEQUENCE [LARGE SCALE GENOMIC DNA]</scope>
    <source>
        <tissue evidence="8">Mixed pool</tissue>
    </source>
</reference>
<evidence type="ECO:0000259" key="7">
    <source>
        <dbReference type="PROSITE" id="PS50157"/>
    </source>
</evidence>
<proteinExistence type="predicted"/>
<evidence type="ECO:0000256" key="5">
    <source>
        <dbReference type="PROSITE-ProRule" id="PRU00042"/>
    </source>
</evidence>
<dbReference type="InterPro" id="IPR013087">
    <property type="entry name" value="Znf_C2H2_type"/>
</dbReference>
<evidence type="ECO:0000256" key="3">
    <source>
        <dbReference type="ARBA" id="ARBA00022771"/>
    </source>
</evidence>
<protein>
    <submittedName>
        <fullName evidence="8">Putative zinc finger protein</fullName>
    </submittedName>
</protein>
<dbReference type="Proteomes" id="UP000094527">
    <property type="component" value="Unassembled WGS sequence"/>
</dbReference>
<feature type="non-terminal residue" evidence="8">
    <location>
        <position position="1"/>
    </location>
</feature>
<evidence type="ECO:0000313" key="9">
    <source>
        <dbReference type="Proteomes" id="UP000094527"/>
    </source>
</evidence>
<dbReference type="AlphaFoldDB" id="A0A1D2M662"/>
<keyword evidence="1" id="KW-0479">Metal-binding</keyword>
<dbReference type="SMART" id="SM00355">
    <property type="entry name" value="ZnF_C2H2"/>
    <property type="match status" value="5"/>
</dbReference>
<feature type="domain" description="C2H2-type" evidence="7">
    <location>
        <begin position="211"/>
        <end position="238"/>
    </location>
</feature>
<evidence type="ECO:0000313" key="8">
    <source>
        <dbReference type="EMBL" id="ODM88453.1"/>
    </source>
</evidence>
<accession>A0A1D2M662</accession>
<feature type="compositionally biased region" description="Polar residues" evidence="6">
    <location>
        <begin position="142"/>
        <end position="154"/>
    </location>
</feature>
<keyword evidence="2" id="KW-0677">Repeat</keyword>
<name>A0A1D2M662_ORCCI</name>
<keyword evidence="3 5" id="KW-0863">Zinc-finger</keyword>
<dbReference type="OrthoDB" id="3561125at2759"/>
<gene>
    <name evidence="8" type="ORF">Ocin01_18229</name>
</gene>
<keyword evidence="4" id="KW-0862">Zinc</keyword>
<dbReference type="PANTHER" id="PTHR24409">
    <property type="entry name" value="ZINC FINGER PROTEIN 142"/>
    <property type="match status" value="1"/>
</dbReference>